<evidence type="ECO:0000313" key="6">
    <source>
        <dbReference type="EMBL" id="KCZ73493.1"/>
    </source>
</evidence>
<dbReference type="GO" id="GO:0016879">
    <property type="term" value="F:ligase activity, forming carbon-nitrogen bonds"/>
    <property type="evidence" value="ECO:0007669"/>
    <property type="project" value="TreeGrafter"/>
</dbReference>
<protein>
    <submittedName>
        <fullName evidence="6">Alpha-L-glutamate ligase, RimK family</fullName>
        <ecNumber evidence="6">6.3.2.33</ecNumber>
    </submittedName>
</protein>
<dbReference type="PROSITE" id="PS50975">
    <property type="entry name" value="ATP_GRASP"/>
    <property type="match status" value="1"/>
</dbReference>
<dbReference type="Pfam" id="PF08443">
    <property type="entry name" value="RimK"/>
    <property type="match status" value="1"/>
</dbReference>
<dbReference type="InterPro" id="IPR013651">
    <property type="entry name" value="ATP-grasp_RimK-type"/>
</dbReference>
<evidence type="ECO:0000256" key="1">
    <source>
        <dbReference type="ARBA" id="ARBA00022723"/>
    </source>
</evidence>
<evidence type="ECO:0000256" key="3">
    <source>
        <dbReference type="ARBA" id="ARBA00022840"/>
    </source>
</evidence>
<dbReference type="PANTHER" id="PTHR21621:SF0">
    <property type="entry name" value="BETA-CITRYLGLUTAMATE SYNTHASE B-RELATED"/>
    <property type="match status" value="1"/>
</dbReference>
<dbReference type="InterPro" id="IPR011761">
    <property type="entry name" value="ATP-grasp"/>
</dbReference>
<dbReference type="EC" id="6.3.2.33" evidence="6"/>
<dbReference type="RefSeq" id="WP_048088988.1">
    <property type="nucleotide sequence ID" value="NZ_JMIY01000001.1"/>
</dbReference>
<dbReference type="AlphaFoldDB" id="A0A062VAI2"/>
<dbReference type="Gene3D" id="3.30.1490.20">
    <property type="entry name" value="ATP-grasp fold, A domain"/>
    <property type="match status" value="1"/>
</dbReference>
<accession>A0A062VAI2</accession>
<dbReference type="GO" id="GO:0005737">
    <property type="term" value="C:cytoplasm"/>
    <property type="evidence" value="ECO:0007669"/>
    <property type="project" value="TreeGrafter"/>
</dbReference>
<dbReference type="GO" id="GO:0046872">
    <property type="term" value="F:metal ion binding"/>
    <property type="evidence" value="ECO:0007669"/>
    <property type="project" value="UniProtKB-KW"/>
</dbReference>
<dbReference type="Proteomes" id="UP000027153">
    <property type="component" value="Unassembled WGS sequence"/>
</dbReference>
<gene>
    <name evidence="6" type="ORF">ANME2D_00561</name>
</gene>
<dbReference type="SUPFAM" id="SSF56059">
    <property type="entry name" value="Glutathione synthetase ATP-binding domain-like"/>
    <property type="match status" value="1"/>
</dbReference>
<keyword evidence="2 4" id="KW-0547">Nucleotide-binding</keyword>
<evidence type="ECO:0000259" key="5">
    <source>
        <dbReference type="PROSITE" id="PS50975"/>
    </source>
</evidence>
<dbReference type="PANTHER" id="PTHR21621">
    <property type="entry name" value="RIBOSOMAL PROTEIN S6 MODIFICATION PROTEIN"/>
    <property type="match status" value="1"/>
</dbReference>
<dbReference type="InterPro" id="IPR004666">
    <property type="entry name" value="Rp_bS6_RimK/Lys_biosynth_LsyX"/>
</dbReference>
<dbReference type="NCBIfam" id="TIGR00768">
    <property type="entry name" value="rimK_fam"/>
    <property type="match status" value="1"/>
</dbReference>
<dbReference type="InterPro" id="IPR013815">
    <property type="entry name" value="ATP_grasp_subdomain_1"/>
</dbReference>
<keyword evidence="7" id="KW-1185">Reference proteome</keyword>
<evidence type="ECO:0000256" key="4">
    <source>
        <dbReference type="PROSITE-ProRule" id="PRU00409"/>
    </source>
</evidence>
<dbReference type="Gene3D" id="3.40.50.20">
    <property type="match status" value="1"/>
</dbReference>
<name>A0A062VAI2_9EURY</name>
<comment type="caution">
    <text evidence="6">The sequence shown here is derived from an EMBL/GenBank/DDBJ whole genome shotgun (WGS) entry which is preliminary data.</text>
</comment>
<dbReference type="Gene3D" id="3.30.470.20">
    <property type="entry name" value="ATP-grasp fold, B domain"/>
    <property type="match status" value="1"/>
</dbReference>
<organism evidence="6 7">
    <name type="scientific">Candidatus Methanoperedens nitratireducens</name>
    <dbReference type="NCBI Taxonomy" id="1392998"/>
    <lineage>
        <taxon>Archaea</taxon>
        <taxon>Methanobacteriati</taxon>
        <taxon>Methanobacteriota</taxon>
        <taxon>Stenosarchaea group</taxon>
        <taxon>Methanomicrobia</taxon>
        <taxon>Methanosarcinales</taxon>
        <taxon>ANME-2 cluster</taxon>
        <taxon>Candidatus Methanoperedentaceae</taxon>
        <taxon>Candidatus Methanoperedens</taxon>
    </lineage>
</organism>
<dbReference type="EMBL" id="JMIY01000001">
    <property type="protein sequence ID" value="KCZ73493.1"/>
    <property type="molecule type" value="Genomic_DNA"/>
</dbReference>
<keyword evidence="1" id="KW-0479">Metal-binding</keyword>
<keyword evidence="6" id="KW-0436">Ligase</keyword>
<dbReference type="GO" id="GO:0005524">
    <property type="term" value="F:ATP binding"/>
    <property type="evidence" value="ECO:0007669"/>
    <property type="project" value="UniProtKB-UniRule"/>
</dbReference>
<evidence type="ECO:0000256" key="2">
    <source>
        <dbReference type="ARBA" id="ARBA00022741"/>
    </source>
</evidence>
<dbReference type="OrthoDB" id="33241at2157"/>
<feature type="domain" description="ATP-grasp" evidence="5">
    <location>
        <begin position="107"/>
        <end position="286"/>
    </location>
</feature>
<reference evidence="6 7" key="1">
    <citation type="journal article" date="2013" name="Nature">
        <title>Anaerobic oxidation of methane coupled to nitrate reduction in a novel archaeal lineage.</title>
        <authorList>
            <person name="Haroon M.F."/>
            <person name="Hu S."/>
            <person name="Shi Y."/>
            <person name="Imelfort M."/>
            <person name="Keller J."/>
            <person name="Hugenholtz P."/>
            <person name="Yuan Z."/>
            <person name="Tyson G.W."/>
        </authorList>
    </citation>
    <scope>NUCLEOTIDE SEQUENCE [LARGE SCALE GENOMIC DNA]</scope>
    <source>
        <strain evidence="6 7">ANME-2d</strain>
    </source>
</reference>
<sequence length="288" mass="31070">MKKIGIAVTDPEDWTGAALCNSVRNYGMHPVVFSLNNSTSNISSDKIYSDKINLTSLDAVIIRDMGPATRNDAAFRFDILCQLKELGINVINSPESIARAANKHVSSYLFQKHGIPAPETVVTSDLDDALGALSSFGRAVVKPVFGYKGMGVECVKDGDTGTRRLKELLEKNGSVYMQEFIPNPGRDIRVFVVDKRVVGSIYRTASAGGWINNLSQGGSAGPCVLTHEQERLSLKAANVIGTVFAGVDIIEGDRDYILEINGTPSGRGIFEACGVDVTESIAEFVYKC</sequence>
<proteinExistence type="predicted"/>
<evidence type="ECO:0000313" key="7">
    <source>
        <dbReference type="Proteomes" id="UP000027153"/>
    </source>
</evidence>
<keyword evidence="3 4" id="KW-0067">ATP-binding</keyword>